<dbReference type="Gene3D" id="3.90.76.10">
    <property type="entry name" value="Dipeptide-binding Protein, Domain 1"/>
    <property type="match status" value="1"/>
</dbReference>
<evidence type="ECO:0000313" key="5">
    <source>
        <dbReference type="EMBL" id="TWC06236.1"/>
    </source>
</evidence>
<dbReference type="PIRSF" id="PIRSF002741">
    <property type="entry name" value="MppA"/>
    <property type="match status" value="1"/>
</dbReference>
<dbReference type="GO" id="GO:0030288">
    <property type="term" value="C:outer membrane-bounded periplasmic space"/>
    <property type="evidence" value="ECO:0007669"/>
    <property type="project" value="UniProtKB-ARBA"/>
</dbReference>
<evidence type="ECO:0000259" key="4">
    <source>
        <dbReference type="Pfam" id="PF00496"/>
    </source>
</evidence>
<dbReference type="Gene3D" id="3.10.105.10">
    <property type="entry name" value="Dipeptide-binding Protein, Domain 3"/>
    <property type="match status" value="1"/>
</dbReference>
<evidence type="ECO:0000256" key="3">
    <source>
        <dbReference type="ARBA" id="ARBA00022729"/>
    </source>
</evidence>
<dbReference type="Proteomes" id="UP000321304">
    <property type="component" value="Unassembled WGS sequence"/>
</dbReference>
<dbReference type="InterPro" id="IPR000914">
    <property type="entry name" value="SBP_5_dom"/>
</dbReference>
<dbReference type="PANTHER" id="PTHR30290">
    <property type="entry name" value="PERIPLASMIC BINDING COMPONENT OF ABC TRANSPORTER"/>
    <property type="match status" value="1"/>
</dbReference>
<proteinExistence type="inferred from homology"/>
<comment type="subcellular location">
    <subcellularLocation>
        <location evidence="1">Periplasm</location>
    </subcellularLocation>
</comment>
<dbReference type="GO" id="GO:0015833">
    <property type="term" value="P:peptide transport"/>
    <property type="evidence" value="ECO:0007669"/>
    <property type="project" value="TreeGrafter"/>
</dbReference>
<dbReference type="PANTHER" id="PTHR30290:SF38">
    <property type="entry name" value="D,D-DIPEPTIDE-BINDING PERIPLASMIC PROTEIN DDPA-RELATED"/>
    <property type="match status" value="1"/>
</dbReference>
<reference evidence="5 6" key="1">
    <citation type="submission" date="2019-06" db="EMBL/GenBank/DDBJ databases">
        <title>Genomic Encyclopedia of Type Strains, Phase IV (KMG-V): Genome sequencing to study the core and pangenomes of soil and plant-associated prokaryotes.</title>
        <authorList>
            <person name="Whitman W."/>
        </authorList>
    </citation>
    <scope>NUCLEOTIDE SEQUENCE [LARGE SCALE GENOMIC DNA]</scope>
    <source>
        <strain evidence="5 6">BR 10355</strain>
    </source>
</reference>
<feature type="domain" description="Solute-binding protein family 5" evidence="4">
    <location>
        <begin position="102"/>
        <end position="454"/>
    </location>
</feature>
<dbReference type="AlphaFoldDB" id="A0A560MFT9"/>
<gene>
    <name evidence="5" type="ORF">FBZ93_102550</name>
</gene>
<dbReference type="GO" id="GO:1904680">
    <property type="term" value="F:peptide transmembrane transporter activity"/>
    <property type="evidence" value="ECO:0007669"/>
    <property type="project" value="TreeGrafter"/>
</dbReference>
<evidence type="ECO:0000256" key="1">
    <source>
        <dbReference type="ARBA" id="ARBA00004418"/>
    </source>
</evidence>
<evidence type="ECO:0000256" key="2">
    <source>
        <dbReference type="ARBA" id="ARBA00005695"/>
    </source>
</evidence>
<organism evidence="5 6">
    <name type="scientific">Bradyrhizobium macuxiense</name>
    <dbReference type="NCBI Taxonomy" id="1755647"/>
    <lineage>
        <taxon>Bacteria</taxon>
        <taxon>Pseudomonadati</taxon>
        <taxon>Pseudomonadota</taxon>
        <taxon>Alphaproteobacteria</taxon>
        <taxon>Hyphomicrobiales</taxon>
        <taxon>Nitrobacteraceae</taxon>
        <taxon>Bradyrhizobium</taxon>
    </lineage>
</organism>
<comment type="caution">
    <text evidence="5">The sequence shown here is derived from an EMBL/GenBank/DDBJ whole genome shotgun (WGS) entry which is preliminary data.</text>
</comment>
<keyword evidence="6" id="KW-1185">Reference proteome</keyword>
<dbReference type="SUPFAM" id="SSF53850">
    <property type="entry name" value="Periplasmic binding protein-like II"/>
    <property type="match status" value="1"/>
</dbReference>
<dbReference type="GO" id="GO:0043190">
    <property type="term" value="C:ATP-binding cassette (ABC) transporter complex"/>
    <property type="evidence" value="ECO:0007669"/>
    <property type="project" value="InterPro"/>
</dbReference>
<dbReference type="EMBL" id="VITY01000002">
    <property type="protein sequence ID" value="TWC06236.1"/>
    <property type="molecule type" value="Genomic_DNA"/>
</dbReference>
<name>A0A560MFT9_9BRAD</name>
<dbReference type="Pfam" id="PF00496">
    <property type="entry name" value="SBP_bac_5"/>
    <property type="match status" value="1"/>
</dbReference>
<evidence type="ECO:0000313" key="6">
    <source>
        <dbReference type="Proteomes" id="UP000321304"/>
    </source>
</evidence>
<dbReference type="InterPro" id="IPR039424">
    <property type="entry name" value="SBP_5"/>
</dbReference>
<dbReference type="CDD" id="cd08496">
    <property type="entry name" value="PBP2_NikA_DppA_OppA_like_9"/>
    <property type="match status" value="1"/>
</dbReference>
<protein>
    <submittedName>
        <fullName evidence="5">Peptide/nickel transport system permease protein/peptide/nickel transport system substrate-binding protein</fullName>
    </submittedName>
</protein>
<dbReference type="Gene3D" id="3.40.190.10">
    <property type="entry name" value="Periplasmic binding protein-like II"/>
    <property type="match status" value="1"/>
</dbReference>
<comment type="similarity">
    <text evidence="2">Belongs to the bacterial solute-binding protein 5 family.</text>
</comment>
<sequence length="538" mass="58912">MIRKSVKRFSGKIMLQTKLEIHAMKMTTRREAMALISGALASTTLGGRSFAQGAPKKGGTLRISAPANPSSLDPATGGAGSDHAFLFTMYDTLTEWEFDTLKPKPGLAESWKFTDPTTLVLNIRSGVTFHDGTPLDAEAVKFNLDRNRSDAKSNIKADLLSVASVEVTDPQQVTLKLKTPDTALPGILSDRAGMMVSPTALKAAEGGVVTRKPVGAGAYAFVSWADGEKIVVKRNEKYWKPDRPYPDGIEFSIIPELTTGARSVSAGQNDLIYQLPPRQKAIIERASGVKVVHGPTLYVFQIFLNWAKPPFDNVKVRQALNFAIDRESFVKAALAGLAEPAYMNLPKSHWAYDAEVAKLYPYDPGKARKLLAEAGFKEGTPIEIGGYSDQDSVQREEILIEQFRKAGMNVRFVNAPIAEASAAFFGPEKKGSGLLAAWTGRPDPSLTYSLMFTKDAYYNGGRAPVPPELEAAIKDSRASEDIEVRRKAFSTVQRLVMENAFVVPLAFQFELVAMNKKVQGYRPNLLGKPKYDDVWLEG</sequence>
<dbReference type="STRING" id="1755647.AS156_12185"/>
<dbReference type="InterPro" id="IPR030678">
    <property type="entry name" value="Peptide/Ni-bd"/>
</dbReference>
<accession>A0A560MFT9</accession>
<keyword evidence="3" id="KW-0732">Signal</keyword>